<evidence type="ECO:0000256" key="5">
    <source>
        <dbReference type="ARBA" id="ARBA00022475"/>
    </source>
</evidence>
<dbReference type="SUPFAM" id="SSF57938">
    <property type="entry name" value="DnaJ/Hsp40 cysteine-rich domain"/>
    <property type="match status" value="1"/>
</dbReference>
<comment type="subcellular location">
    <subcellularLocation>
        <location evidence="2 11">Cell membrane</location>
        <topology evidence="2 11">Multi-pass membrane protein</topology>
    </subcellularLocation>
</comment>
<dbReference type="GO" id="GO:0015423">
    <property type="term" value="F:ABC-type maltose transporter activity"/>
    <property type="evidence" value="ECO:0007669"/>
    <property type="project" value="TreeGrafter"/>
</dbReference>
<accession>A0A1T4N0L8</accession>
<feature type="transmembrane region" description="Helical" evidence="11">
    <location>
        <begin position="251"/>
        <end position="277"/>
    </location>
</feature>
<evidence type="ECO:0000259" key="12">
    <source>
        <dbReference type="PROSITE" id="PS50928"/>
    </source>
</evidence>
<feature type="transmembrane region" description="Helical" evidence="11">
    <location>
        <begin position="12"/>
        <end position="32"/>
    </location>
</feature>
<dbReference type="AlphaFoldDB" id="A0A1T4N0L8"/>
<name>A0A1T4N0L8_TREPO</name>
<keyword evidence="7 11" id="KW-0812">Transmembrane</keyword>
<evidence type="ECO:0000256" key="3">
    <source>
        <dbReference type="ARBA" id="ARBA00009047"/>
    </source>
</evidence>
<dbReference type="CDD" id="cd06261">
    <property type="entry name" value="TM_PBP2"/>
    <property type="match status" value="1"/>
</dbReference>
<evidence type="ECO:0000256" key="11">
    <source>
        <dbReference type="RuleBase" id="RU363032"/>
    </source>
</evidence>
<comment type="function">
    <text evidence="1">Part of the ABC transporter complex MalEFGK involved in maltose/maltodextrin import. Probably responsible for the translocation of the substrate across the membrane.</text>
</comment>
<dbReference type="GO" id="GO:0042956">
    <property type="term" value="P:maltodextrin transmembrane transport"/>
    <property type="evidence" value="ECO:0007669"/>
    <property type="project" value="TreeGrafter"/>
</dbReference>
<dbReference type="Proteomes" id="UP000190423">
    <property type="component" value="Unassembled WGS sequence"/>
</dbReference>
<dbReference type="PANTHER" id="PTHR32243:SF50">
    <property type="entry name" value="MALTOSE_MALTODEXTRIN TRANSPORT SYSTEM PERMEASE PROTEIN MALG"/>
    <property type="match status" value="1"/>
</dbReference>
<dbReference type="STRING" id="261392.SAMN02745149_02149"/>
<feature type="transmembrane region" description="Helical" evidence="11">
    <location>
        <begin position="423"/>
        <end position="443"/>
    </location>
</feature>
<keyword evidence="5" id="KW-1003">Cell membrane</keyword>
<reference evidence="13 14" key="1">
    <citation type="submission" date="2017-02" db="EMBL/GenBank/DDBJ databases">
        <authorList>
            <person name="Peterson S.W."/>
        </authorList>
    </citation>
    <scope>NUCLEOTIDE SEQUENCE [LARGE SCALE GENOMIC DNA]</scope>
    <source>
        <strain evidence="13 14">ATCC BAA-908</strain>
    </source>
</reference>
<dbReference type="PANTHER" id="PTHR32243">
    <property type="entry name" value="MALTOSE TRANSPORT SYSTEM PERMEASE-RELATED"/>
    <property type="match status" value="1"/>
</dbReference>
<dbReference type="InterPro" id="IPR050901">
    <property type="entry name" value="BP-dep_ABC_trans_perm"/>
</dbReference>
<dbReference type="InterPro" id="IPR036410">
    <property type="entry name" value="HSP_DnaJ_Cys-rich_dom_sf"/>
</dbReference>
<evidence type="ECO:0000256" key="7">
    <source>
        <dbReference type="ARBA" id="ARBA00022692"/>
    </source>
</evidence>
<proteinExistence type="inferred from homology"/>
<evidence type="ECO:0000256" key="9">
    <source>
        <dbReference type="ARBA" id="ARBA00023136"/>
    </source>
</evidence>
<dbReference type="GeneID" id="78317593"/>
<dbReference type="SUPFAM" id="SSF161098">
    <property type="entry name" value="MetI-like"/>
    <property type="match status" value="1"/>
</dbReference>
<dbReference type="InterPro" id="IPR000515">
    <property type="entry name" value="MetI-like"/>
</dbReference>
<dbReference type="GO" id="GO:0005886">
    <property type="term" value="C:plasma membrane"/>
    <property type="evidence" value="ECO:0007669"/>
    <property type="project" value="UniProtKB-SubCell"/>
</dbReference>
<organism evidence="13 14">
    <name type="scientific">Treponema porcinum</name>
    <dbReference type="NCBI Taxonomy" id="261392"/>
    <lineage>
        <taxon>Bacteria</taxon>
        <taxon>Pseudomonadati</taxon>
        <taxon>Spirochaetota</taxon>
        <taxon>Spirochaetia</taxon>
        <taxon>Spirochaetales</taxon>
        <taxon>Treponemataceae</taxon>
        <taxon>Treponema</taxon>
    </lineage>
</organism>
<comment type="similarity">
    <text evidence="3">Belongs to the binding-protein-dependent transport system permease family. MalFG subfamily.</text>
</comment>
<feature type="domain" description="ABC transmembrane type-1" evidence="12">
    <location>
        <begin position="252"/>
        <end position="444"/>
    </location>
</feature>
<dbReference type="PROSITE" id="PS50928">
    <property type="entry name" value="ABC_TM1"/>
    <property type="match status" value="1"/>
</dbReference>
<dbReference type="EMBL" id="FUWG01000018">
    <property type="protein sequence ID" value="SJZ72664.1"/>
    <property type="molecule type" value="Genomic_DNA"/>
</dbReference>
<keyword evidence="14" id="KW-1185">Reference proteome</keyword>
<dbReference type="InterPro" id="IPR035906">
    <property type="entry name" value="MetI-like_sf"/>
</dbReference>
<evidence type="ECO:0000256" key="2">
    <source>
        <dbReference type="ARBA" id="ARBA00004651"/>
    </source>
</evidence>
<evidence type="ECO:0000313" key="13">
    <source>
        <dbReference type="EMBL" id="SJZ72664.1"/>
    </source>
</evidence>
<protein>
    <recommendedName>
        <fullName evidence="10">Maltose/maltodextrin transport system permease protein MalG</fullName>
    </recommendedName>
</protein>
<sequence>MKKFVSRATPLSIILNIILVINVIVVLYPVLFTISSSFSVSSSLAATSVIPFTDEKDVSTNVCVVCNGTAKKADSSVVFKLKDLKEYVADEAERQAVLDALKSGDPYRGIVVSSADGRLVTVRPKSSFLQDDLKKGVDKCQNKKLVYTVYTDEDCVSCNKTGLRACATCGGSGIIHTVEKVTIGNKSWEQDVMTLCETCDGTGKQTKLMTQFKFKKPSFYQFKRLLTSADKFVDPVGPGTKKVLGTNYKHWYLNTLKVACMNTILTVFICTTAGYIFSRFKFTGRKQIMAGMIVLQMFPSFIGMVATYVILWKFNALNTLWGLVLVYAAGSIPFNSQLMKGYFDTMPKDIAEAAYIDGASPLVAYLRVILPAAKPQIVFLTLTSFTGPWMDYIFPRMILRSDDKKTLAVGLYEMISGRSNDNFTMFAAGAILVAVPFAILFMAGQKSLLLSLAGTSGKE</sequence>
<evidence type="ECO:0000256" key="4">
    <source>
        <dbReference type="ARBA" id="ARBA00022448"/>
    </source>
</evidence>
<evidence type="ECO:0000256" key="1">
    <source>
        <dbReference type="ARBA" id="ARBA00002264"/>
    </source>
</evidence>
<keyword evidence="8 11" id="KW-1133">Transmembrane helix</keyword>
<dbReference type="Pfam" id="PF00528">
    <property type="entry name" value="BPD_transp_1"/>
    <property type="match status" value="1"/>
</dbReference>
<gene>
    <name evidence="13" type="ORF">SAMN02745149_02149</name>
</gene>
<evidence type="ECO:0000256" key="6">
    <source>
        <dbReference type="ARBA" id="ARBA00022597"/>
    </source>
</evidence>
<dbReference type="Gene3D" id="1.10.3720.10">
    <property type="entry name" value="MetI-like"/>
    <property type="match status" value="1"/>
</dbReference>
<feature type="transmembrane region" description="Helical" evidence="11">
    <location>
        <begin position="289"/>
        <end position="314"/>
    </location>
</feature>
<keyword evidence="9 11" id="KW-0472">Membrane</keyword>
<keyword evidence="4 11" id="KW-0813">Transport</keyword>
<evidence type="ECO:0000313" key="14">
    <source>
        <dbReference type="Proteomes" id="UP000190423"/>
    </source>
</evidence>
<evidence type="ECO:0000256" key="10">
    <source>
        <dbReference type="ARBA" id="ARBA00041109"/>
    </source>
</evidence>
<evidence type="ECO:0000256" key="8">
    <source>
        <dbReference type="ARBA" id="ARBA00022989"/>
    </source>
</evidence>
<dbReference type="RefSeq" id="WP_234975429.1">
    <property type="nucleotide sequence ID" value="NZ_FUWG01000018.1"/>
</dbReference>
<keyword evidence="6" id="KW-0762">Sugar transport</keyword>
<feature type="transmembrane region" description="Helical" evidence="11">
    <location>
        <begin position="320"/>
        <end position="338"/>
    </location>
</feature>